<sequence>MQFANALALLVSVIGINAVPAANVIKRLDTIPLSFYSGAGCSTDVSVTTVYIPADGSCFPTSPIFSGNTDSALIDQTNLATLPAGCTIIAYSDNTCSSVDKIVYHVTGRCGTFGPNKPIFSARTVGNC</sequence>
<dbReference type="EMBL" id="PDXD01000005">
    <property type="protein sequence ID" value="RYN79696.1"/>
    <property type="molecule type" value="Genomic_DNA"/>
</dbReference>
<proteinExistence type="predicted"/>
<feature type="chain" id="PRO_5020614317" evidence="1">
    <location>
        <begin position="22"/>
        <end position="128"/>
    </location>
</feature>
<evidence type="ECO:0000256" key="1">
    <source>
        <dbReference type="SAM" id="SignalP"/>
    </source>
</evidence>
<accession>A0A4Q4NNA8</accession>
<organism evidence="2 3">
    <name type="scientific">Alternaria alternata</name>
    <name type="common">Alternaria rot fungus</name>
    <name type="synonym">Torula alternata</name>
    <dbReference type="NCBI Taxonomy" id="5599"/>
    <lineage>
        <taxon>Eukaryota</taxon>
        <taxon>Fungi</taxon>
        <taxon>Dikarya</taxon>
        <taxon>Ascomycota</taxon>
        <taxon>Pezizomycotina</taxon>
        <taxon>Dothideomycetes</taxon>
        <taxon>Pleosporomycetidae</taxon>
        <taxon>Pleosporales</taxon>
        <taxon>Pleosporineae</taxon>
        <taxon>Pleosporaceae</taxon>
        <taxon>Alternaria</taxon>
        <taxon>Alternaria sect. Alternaria</taxon>
        <taxon>Alternaria alternata complex</taxon>
    </lineage>
</organism>
<reference evidence="3" key="1">
    <citation type="journal article" date="2019" name="bioRxiv">
        <title>Genomics, evolutionary history and diagnostics of the Alternaria alternata species group including apple and Asian pear pathotypes.</title>
        <authorList>
            <person name="Armitage A.D."/>
            <person name="Cockerton H.M."/>
            <person name="Sreenivasaprasad S."/>
            <person name="Woodhall J.W."/>
            <person name="Lane C.R."/>
            <person name="Harrison R.J."/>
            <person name="Clarkson J.P."/>
        </authorList>
    </citation>
    <scope>NUCLEOTIDE SEQUENCE [LARGE SCALE GENOMIC DNA]</scope>
    <source>
        <strain evidence="3">FERA 1177</strain>
    </source>
</reference>
<name>A0A4Q4NNA8_ALTAL</name>
<evidence type="ECO:0000313" key="3">
    <source>
        <dbReference type="Proteomes" id="UP000291422"/>
    </source>
</evidence>
<dbReference type="AlphaFoldDB" id="A0A4Q4NNA8"/>
<feature type="signal peptide" evidence="1">
    <location>
        <begin position="1"/>
        <end position="21"/>
    </location>
</feature>
<protein>
    <submittedName>
        <fullName evidence="2">Uncharacterized protein</fullName>
    </submittedName>
</protein>
<comment type="caution">
    <text evidence="2">The sequence shown here is derived from an EMBL/GenBank/DDBJ whole genome shotgun (WGS) entry which is preliminary data.</text>
</comment>
<keyword evidence="1" id="KW-0732">Signal</keyword>
<gene>
    <name evidence="2" type="ORF">AA0117_g3660</name>
</gene>
<dbReference type="Proteomes" id="UP000291422">
    <property type="component" value="Unassembled WGS sequence"/>
</dbReference>
<evidence type="ECO:0000313" key="2">
    <source>
        <dbReference type="EMBL" id="RYN79696.1"/>
    </source>
</evidence>